<evidence type="ECO:0000259" key="11">
    <source>
        <dbReference type="Pfam" id="PF17297"/>
    </source>
</evidence>
<evidence type="ECO:0000256" key="4">
    <source>
        <dbReference type="ARBA" id="ARBA00022723"/>
    </source>
</evidence>
<keyword evidence="7" id="KW-0342">GTP-binding</keyword>
<dbReference type="InterPro" id="IPR008209">
    <property type="entry name" value="PEP_carboxykinase_GTP"/>
</dbReference>
<evidence type="ECO:0000256" key="1">
    <source>
        <dbReference type="ARBA" id="ARBA00001936"/>
    </source>
</evidence>
<dbReference type="SUPFAM" id="SSF68923">
    <property type="entry name" value="PEP carboxykinase N-terminal domain"/>
    <property type="match status" value="1"/>
</dbReference>
<accession>A0A1W2BJ13</accession>
<evidence type="ECO:0000256" key="2">
    <source>
        <dbReference type="ARBA" id="ARBA00005796"/>
    </source>
</evidence>
<dbReference type="PIRSF" id="PIRSF001348">
    <property type="entry name" value="PEP_carboxykinase_GTP"/>
    <property type="match status" value="1"/>
</dbReference>
<evidence type="ECO:0000313" key="13">
    <source>
        <dbReference type="Proteomes" id="UP000192418"/>
    </source>
</evidence>
<keyword evidence="8" id="KW-0464">Manganese</keyword>
<keyword evidence="6" id="KW-0210">Decarboxylase</keyword>
<dbReference type="GO" id="GO:0004613">
    <property type="term" value="F:phosphoenolpyruvate carboxykinase (GTP) activity"/>
    <property type="evidence" value="ECO:0007669"/>
    <property type="project" value="UniProtKB-EC"/>
</dbReference>
<feature type="domain" description="Phosphoenolpyruvate carboxykinase GTP-utilising N-terminal" evidence="11">
    <location>
        <begin position="51"/>
        <end position="257"/>
    </location>
</feature>
<keyword evidence="12" id="KW-0670">Pyruvate</keyword>
<dbReference type="GO" id="GO:0042594">
    <property type="term" value="P:response to starvation"/>
    <property type="evidence" value="ECO:0007669"/>
    <property type="project" value="TreeGrafter"/>
</dbReference>
<dbReference type="InterPro" id="IPR035078">
    <property type="entry name" value="PEP_carboxykinase_GTP_N"/>
</dbReference>
<evidence type="ECO:0000313" key="12">
    <source>
        <dbReference type="EMBL" id="SMC72750.1"/>
    </source>
</evidence>
<evidence type="ECO:0000256" key="3">
    <source>
        <dbReference type="ARBA" id="ARBA00012306"/>
    </source>
</evidence>
<dbReference type="PANTHER" id="PTHR11561">
    <property type="entry name" value="PHOSPHOENOLPYRUVATE CARBOXYKINASE"/>
    <property type="match status" value="1"/>
</dbReference>
<evidence type="ECO:0000256" key="8">
    <source>
        <dbReference type="ARBA" id="ARBA00023211"/>
    </source>
</evidence>
<dbReference type="SUPFAM" id="SSF53795">
    <property type="entry name" value="PEP carboxykinase-like"/>
    <property type="match status" value="1"/>
</dbReference>
<dbReference type="GO" id="GO:0033993">
    <property type="term" value="P:response to lipid"/>
    <property type="evidence" value="ECO:0007669"/>
    <property type="project" value="TreeGrafter"/>
</dbReference>
<dbReference type="NCBIfam" id="NF003253">
    <property type="entry name" value="PRK04210.1"/>
    <property type="match status" value="1"/>
</dbReference>
<dbReference type="GO" id="GO:0071333">
    <property type="term" value="P:cellular response to glucose stimulus"/>
    <property type="evidence" value="ECO:0007669"/>
    <property type="project" value="TreeGrafter"/>
</dbReference>
<organism evidence="12 13">
    <name type="scientific">Desulfocicer vacuolatum DSM 3385</name>
    <dbReference type="NCBI Taxonomy" id="1121400"/>
    <lineage>
        <taxon>Bacteria</taxon>
        <taxon>Pseudomonadati</taxon>
        <taxon>Thermodesulfobacteriota</taxon>
        <taxon>Desulfobacteria</taxon>
        <taxon>Desulfobacterales</taxon>
        <taxon>Desulfobacteraceae</taxon>
        <taxon>Desulfocicer</taxon>
    </lineage>
</organism>
<name>A0A1W2BJ13_9BACT</name>
<dbReference type="Pfam" id="PF00821">
    <property type="entry name" value="PEPCK_GTP"/>
    <property type="match status" value="1"/>
</dbReference>
<dbReference type="InterPro" id="IPR035077">
    <property type="entry name" value="PEP_carboxykinase_GTP_C"/>
</dbReference>
<dbReference type="GO" id="GO:0016301">
    <property type="term" value="F:kinase activity"/>
    <property type="evidence" value="ECO:0007669"/>
    <property type="project" value="UniProtKB-KW"/>
</dbReference>
<protein>
    <recommendedName>
        <fullName evidence="3">phosphoenolpyruvate carboxykinase (GTP)</fullName>
        <ecNumber evidence="3">4.1.1.32</ecNumber>
    </recommendedName>
</protein>
<dbReference type="GO" id="GO:0006107">
    <property type="term" value="P:oxaloacetate metabolic process"/>
    <property type="evidence" value="ECO:0007669"/>
    <property type="project" value="TreeGrafter"/>
</dbReference>
<dbReference type="GO" id="GO:0006094">
    <property type="term" value="P:gluconeogenesis"/>
    <property type="evidence" value="ECO:0007669"/>
    <property type="project" value="InterPro"/>
</dbReference>
<dbReference type="OrthoDB" id="9758871at2"/>
<evidence type="ECO:0000256" key="6">
    <source>
        <dbReference type="ARBA" id="ARBA00022793"/>
    </source>
</evidence>
<comment type="cofactor">
    <cofactor evidence="1">
        <name>Mn(2+)</name>
        <dbReference type="ChEBI" id="CHEBI:29035"/>
    </cofactor>
</comment>
<dbReference type="InterPro" id="IPR013035">
    <property type="entry name" value="PEP_carboxykinase_C"/>
</dbReference>
<comment type="similarity">
    <text evidence="2">Belongs to the phosphoenolpyruvate carboxykinase [GTP] family.</text>
</comment>
<dbReference type="GO" id="GO:0046327">
    <property type="term" value="P:glycerol biosynthetic process from pyruvate"/>
    <property type="evidence" value="ECO:0007669"/>
    <property type="project" value="TreeGrafter"/>
</dbReference>
<keyword evidence="5" id="KW-0547">Nucleotide-binding</keyword>
<dbReference type="EMBL" id="FWXY01000008">
    <property type="protein sequence ID" value="SMC72750.1"/>
    <property type="molecule type" value="Genomic_DNA"/>
</dbReference>
<gene>
    <name evidence="12" type="ORF">SAMN02746065_108125</name>
</gene>
<dbReference type="STRING" id="1121400.SAMN02746065_108125"/>
<dbReference type="InterPro" id="IPR008210">
    <property type="entry name" value="PEP_carboxykinase_N"/>
</dbReference>
<dbReference type="AlphaFoldDB" id="A0A1W2BJ13"/>
<evidence type="ECO:0000259" key="10">
    <source>
        <dbReference type="Pfam" id="PF00821"/>
    </source>
</evidence>
<dbReference type="RefSeq" id="WP_084068648.1">
    <property type="nucleotide sequence ID" value="NZ_FWXY01000008.1"/>
</dbReference>
<dbReference type="GO" id="GO:0005829">
    <property type="term" value="C:cytosol"/>
    <property type="evidence" value="ECO:0007669"/>
    <property type="project" value="TreeGrafter"/>
</dbReference>
<keyword evidence="12" id="KW-0418">Kinase</keyword>
<dbReference type="Proteomes" id="UP000192418">
    <property type="component" value="Unassembled WGS sequence"/>
</dbReference>
<dbReference type="Gene3D" id="3.90.228.20">
    <property type="match status" value="2"/>
</dbReference>
<evidence type="ECO:0000256" key="7">
    <source>
        <dbReference type="ARBA" id="ARBA00023134"/>
    </source>
</evidence>
<dbReference type="Gene3D" id="3.40.449.10">
    <property type="entry name" value="Phosphoenolpyruvate Carboxykinase, domain 1"/>
    <property type="match status" value="1"/>
</dbReference>
<dbReference type="GO" id="GO:0005525">
    <property type="term" value="F:GTP binding"/>
    <property type="evidence" value="ECO:0007669"/>
    <property type="project" value="UniProtKB-KW"/>
</dbReference>
<dbReference type="GO" id="GO:0019543">
    <property type="term" value="P:propionate catabolic process"/>
    <property type="evidence" value="ECO:0007669"/>
    <property type="project" value="TreeGrafter"/>
</dbReference>
<dbReference type="PANTHER" id="PTHR11561:SF0">
    <property type="entry name" value="PHOSPHOENOLPYRUVATE CARBOXYKINASE [GTP]-RELATED"/>
    <property type="match status" value="1"/>
</dbReference>
<evidence type="ECO:0000256" key="9">
    <source>
        <dbReference type="ARBA" id="ARBA00023239"/>
    </source>
</evidence>
<keyword evidence="13" id="KW-1185">Reference proteome</keyword>
<dbReference type="Pfam" id="PF17297">
    <property type="entry name" value="PEPCK_N"/>
    <property type="match status" value="1"/>
</dbReference>
<feature type="domain" description="Phosphoenolpyruvate carboxykinase C-terminal P-loop" evidence="10">
    <location>
        <begin position="266"/>
        <end position="632"/>
    </location>
</feature>
<dbReference type="GO" id="GO:0030145">
    <property type="term" value="F:manganese ion binding"/>
    <property type="evidence" value="ECO:0007669"/>
    <property type="project" value="TreeGrafter"/>
</dbReference>
<sequence length="653" mass="72871">MLKKNVGPDIAETLGKIDSTDKMDELFKQSMDDTQLTRLKTIKNQKVQKRIADAIAVCRPATVFVNTGSSEDRQFIRNLALENKEEAPLAMENHTIHYDLAKEQGRIVDRTFYITDPHEEISTLANRMERDQALVDIETHMGGIMENKTMIVGFYMRGPVGAPASNPALEITSSAYVSHSAEILYRNAFHGFDREVEKLGHFFTNIHSEGQNRTEDLPNARVFMDRSYRTTYSFNCTYAGNTLLLKKGNHRFAVDKAVYENRGKELSEHMFITGIKGPQGRVTWCAGAAPSGCGKTTTAMAGDCFVGDDLAQMWIAGDGSVRSINPECGIFGILQDVNWEGDPQLMENLRKPGTEVIWTNVLVDENKKPHWVGNGEAAPEKGFNFQGEWHLGMTDSDGKTVPISHPNARCTLAATALDNYSPESENPDGVETRMITYSGRDSDTMPPVWVAKNDEHGVALGACIVSAATATELGVTGVRRAPWANAAFIPGALGDYMDAQFKFFSNPAIAPDKKPVMAGLNYFLTHEARGGDSKKLLGEKRDVKVWLSWLERYAHREVKRIETPIGHIPLYEDLKLLFMEVIGKEYPRELYVKQFSLHIDNIIKRLDFQIDAYSNETNIPDTLFKVLHAQKKELVLLKEKQGAVVSPETMAAD</sequence>
<dbReference type="EC" id="4.1.1.32" evidence="3"/>
<evidence type="ECO:0000256" key="5">
    <source>
        <dbReference type="ARBA" id="ARBA00022741"/>
    </source>
</evidence>
<keyword evidence="9" id="KW-0456">Lyase</keyword>
<keyword evidence="12" id="KW-0808">Transferase</keyword>
<keyword evidence="4" id="KW-0479">Metal-binding</keyword>
<reference evidence="12 13" key="1">
    <citation type="submission" date="2017-04" db="EMBL/GenBank/DDBJ databases">
        <authorList>
            <person name="Afonso C.L."/>
            <person name="Miller P.J."/>
            <person name="Scott M.A."/>
            <person name="Spackman E."/>
            <person name="Goraichik I."/>
            <person name="Dimitrov K.M."/>
            <person name="Suarez D.L."/>
            <person name="Swayne D.E."/>
        </authorList>
    </citation>
    <scope>NUCLEOTIDE SEQUENCE [LARGE SCALE GENOMIC DNA]</scope>
    <source>
        <strain evidence="12 13">DSM 3385</strain>
    </source>
</reference>
<proteinExistence type="inferred from homology"/>